<sequence>HFPLSNTHFESWGAAMLKGKNYADEDKPLNGDLFNGVNNKSLAARSPILQ</sequence>
<keyword evidence="2" id="KW-1185">Reference proteome</keyword>
<evidence type="ECO:0000313" key="2">
    <source>
        <dbReference type="Proteomes" id="UP001221757"/>
    </source>
</evidence>
<comment type="caution">
    <text evidence="1">The sequence shown here is derived from an EMBL/GenBank/DDBJ whole genome shotgun (WGS) entry which is preliminary data.</text>
</comment>
<dbReference type="Proteomes" id="UP001221757">
    <property type="component" value="Unassembled WGS sequence"/>
</dbReference>
<dbReference type="EMBL" id="JARKIE010000220">
    <property type="protein sequence ID" value="KAJ7664793.1"/>
    <property type="molecule type" value="Genomic_DNA"/>
</dbReference>
<proteinExistence type="predicted"/>
<dbReference type="AlphaFoldDB" id="A0AAD7CYN0"/>
<feature type="non-terminal residue" evidence="1">
    <location>
        <position position="50"/>
    </location>
</feature>
<evidence type="ECO:0000313" key="1">
    <source>
        <dbReference type="EMBL" id="KAJ7664793.1"/>
    </source>
</evidence>
<gene>
    <name evidence="1" type="ORF">B0H17DRAFT_951841</name>
</gene>
<name>A0AAD7CYN0_MYCRO</name>
<reference evidence="1" key="1">
    <citation type="submission" date="2023-03" db="EMBL/GenBank/DDBJ databases">
        <title>Massive genome expansion in bonnet fungi (Mycena s.s.) driven by repeated elements and novel gene families across ecological guilds.</title>
        <authorList>
            <consortium name="Lawrence Berkeley National Laboratory"/>
            <person name="Harder C.B."/>
            <person name="Miyauchi S."/>
            <person name="Viragh M."/>
            <person name="Kuo A."/>
            <person name="Thoen E."/>
            <person name="Andreopoulos B."/>
            <person name="Lu D."/>
            <person name="Skrede I."/>
            <person name="Drula E."/>
            <person name="Henrissat B."/>
            <person name="Morin E."/>
            <person name="Kohler A."/>
            <person name="Barry K."/>
            <person name="LaButti K."/>
            <person name="Morin E."/>
            <person name="Salamov A."/>
            <person name="Lipzen A."/>
            <person name="Mereny Z."/>
            <person name="Hegedus B."/>
            <person name="Baldrian P."/>
            <person name="Stursova M."/>
            <person name="Weitz H."/>
            <person name="Taylor A."/>
            <person name="Grigoriev I.V."/>
            <person name="Nagy L.G."/>
            <person name="Martin F."/>
            <person name="Kauserud H."/>
        </authorList>
    </citation>
    <scope>NUCLEOTIDE SEQUENCE</scope>
    <source>
        <strain evidence="1">CBHHK067</strain>
    </source>
</reference>
<protein>
    <submittedName>
        <fullName evidence="1">Uncharacterized protein</fullName>
    </submittedName>
</protein>
<accession>A0AAD7CYN0</accession>
<organism evidence="1 2">
    <name type="scientific">Mycena rosella</name>
    <name type="common">Pink bonnet</name>
    <name type="synonym">Agaricus rosellus</name>
    <dbReference type="NCBI Taxonomy" id="1033263"/>
    <lineage>
        <taxon>Eukaryota</taxon>
        <taxon>Fungi</taxon>
        <taxon>Dikarya</taxon>
        <taxon>Basidiomycota</taxon>
        <taxon>Agaricomycotina</taxon>
        <taxon>Agaricomycetes</taxon>
        <taxon>Agaricomycetidae</taxon>
        <taxon>Agaricales</taxon>
        <taxon>Marasmiineae</taxon>
        <taxon>Mycenaceae</taxon>
        <taxon>Mycena</taxon>
    </lineage>
</organism>